<dbReference type="SUPFAM" id="SSF46785">
    <property type="entry name" value="Winged helix' DNA-binding domain"/>
    <property type="match status" value="1"/>
</dbReference>
<dbReference type="GO" id="GO:0046983">
    <property type="term" value="F:protein dimerization activity"/>
    <property type="evidence" value="ECO:0007669"/>
    <property type="project" value="InterPro"/>
</dbReference>
<keyword evidence="1" id="KW-0489">Methyltransferase</keyword>
<comment type="caution">
    <text evidence="7">The sequence shown here is derived from an EMBL/GenBank/DDBJ whole genome shotgun (WGS) entry which is preliminary data.</text>
</comment>
<dbReference type="AlphaFoldDB" id="A0AA39XD24"/>
<protein>
    <submittedName>
        <fullName evidence="7">O-methyl transferase B</fullName>
    </submittedName>
</protein>
<evidence type="ECO:0000256" key="3">
    <source>
        <dbReference type="ARBA" id="ARBA00022691"/>
    </source>
</evidence>
<accession>A0AA39XD24</accession>
<dbReference type="InterPro" id="IPR001077">
    <property type="entry name" value="COMT_C"/>
</dbReference>
<feature type="domain" description="O-methyltransferase C-terminal" evidence="5">
    <location>
        <begin position="234"/>
        <end position="372"/>
    </location>
</feature>
<dbReference type="Pfam" id="PF00891">
    <property type="entry name" value="Methyltransf_2"/>
    <property type="match status" value="1"/>
</dbReference>
<keyword evidence="2 7" id="KW-0808">Transferase</keyword>
<dbReference type="Gene3D" id="1.10.10.10">
    <property type="entry name" value="Winged helix-like DNA-binding domain superfamily/Winged helix DNA-binding domain"/>
    <property type="match status" value="1"/>
</dbReference>
<organism evidence="7 8">
    <name type="scientific">Bombardia bombarda</name>
    <dbReference type="NCBI Taxonomy" id="252184"/>
    <lineage>
        <taxon>Eukaryota</taxon>
        <taxon>Fungi</taxon>
        <taxon>Dikarya</taxon>
        <taxon>Ascomycota</taxon>
        <taxon>Pezizomycotina</taxon>
        <taxon>Sordariomycetes</taxon>
        <taxon>Sordariomycetidae</taxon>
        <taxon>Sordariales</taxon>
        <taxon>Lasiosphaeriaceae</taxon>
        <taxon>Bombardia</taxon>
    </lineage>
</organism>
<dbReference type="Gene3D" id="3.40.50.150">
    <property type="entry name" value="Vaccinia Virus protein VP39"/>
    <property type="match status" value="1"/>
</dbReference>
<evidence type="ECO:0000313" key="8">
    <source>
        <dbReference type="Proteomes" id="UP001174934"/>
    </source>
</evidence>
<dbReference type="PANTHER" id="PTHR43712">
    <property type="entry name" value="PUTATIVE (AFU_ORTHOLOGUE AFUA_4G14580)-RELATED"/>
    <property type="match status" value="1"/>
</dbReference>
<dbReference type="InterPro" id="IPR029063">
    <property type="entry name" value="SAM-dependent_MTases_sf"/>
</dbReference>
<sequence>MAATVTFDESALSQLAATADRATRRNLIANLRRMADSLEDTVGTIHRYGHIDLEKAMIKVGLDLGIFKVLAGADGAMTADEMAQKTGADPQLMKRILRYYNTINVAREVGPHRYEATNITRNLTEEVCVAAMGHYYDLVAKQYHATPDFLKQNGYKNPTDETNTALQLGWNTRKPPFELMLELPGAMEHFHVYMTLRRQVALSWLAVYPVEEETAALSDSDSDSDSDKERPLYVNVGGGSGVQCAQFRDRYPHIPGRVILQDLPETVAQALPTPGVENMAHDFFEPQPVRGAKFYFMRGVPHNHPPQRVKLLFERIREAMVEDSVLLVDETVLPDTGVSFIAASIDLTMLGAFASMERTEAEWRALGESAGLELVRKYEYNPLEHETVMDFRLPRRLNI</sequence>
<proteinExistence type="predicted"/>
<dbReference type="InterPro" id="IPR012967">
    <property type="entry name" value="COMT_dimerisation"/>
</dbReference>
<reference evidence="7" key="1">
    <citation type="submission" date="2023-06" db="EMBL/GenBank/DDBJ databases">
        <title>Genome-scale phylogeny and comparative genomics of the fungal order Sordariales.</title>
        <authorList>
            <consortium name="Lawrence Berkeley National Laboratory"/>
            <person name="Hensen N."/>
            <person name="Bonometti L."/>
            <person name="Westerberg I."/>
            <person name="Brannstrom I.O."/>
            <person name="Guillou S."/>
            <person name="Cros-Aarteil S."/>
            <person name="Calhoun S."/>
            <person name="Haridas S."/>
            <person name="Kuo A."/>
            <person name="Mondo S."/>
            <person name="Pangilinan J."/>
            <person name="Riley R."/>
            <person name="LaButti K."/>
            <person name="Andreopoulos B."/>
            <person name="Lipzen A."/>
            <person name="Chen C."/>
            <person name="Yanf M."/>
            <person name="Daum C."/>
            <person name="Ng V."/>
            <person name="Clum A."/>
            <person name="Steindorff A."/>
            <person name="Ohm R."/>
            <person name="Martin F."/>
            <person name="Silar P."/>
            <person name="Natvig D."/>
            <person name="Lalanne C."/>
            <person name="Gautier V."/>
            <person name="Ament-velasquez S.L."/>
            <person name="Kruys A."/>
            <person name="Hutchinson M.I."/>
            <person name="Powell A.J."/>
            <person name="Barry K."/>
            <person name="Miller A.N."/>
            <person name="Grigoriev I.V."/>
            <person name="Debuchy R."/>
            <person name="Gladieux P."/>
            <person name="Thoren M.H."/>
            <person name="Johannesson H."/>
        </authorList>
    </citation>
    <scope>NUCLEOTIDE SEQUENCE</scope>
    <source>
        <strain evidence="7">SMH3391-2</strain>
    </source>
</reference>
<dbReference type="GO" id="GO:0008171">
    <property type="term" value="F:O-methyltransferase activity"/>
    <property type="evidence" value="ECO:0007669"/>
    <property type="project" value="InterPro"/>
</dbReference>
<dbReference type="PIRSF" id="PIRSF005739">
    <property type="entry name" value="O-mtase"/>
    <property type="match status" value="1"/>
</dbReference>
<dbReference type="SUPFAM" id="SSF53335">
    <property type="entry name" value="S-adenosyl-L-methionine-dependent methyltransferases"/>
    <property type="match status" value="1"/>
</dbReference>
<evidence type="ECO:0000256" key="1">
    <source>
        <dbReference type="ARBA" id="ARBA00022603"/>
    </source>
</evidence>
<dbReference type="InterPro" id="IPR016461">
    <property type="entry name" value="COMT-like"/>
</dbReference>
<dbReference type="PANTHER" id="PTHR43712:SF4">
    <property type="entry name" value="O-METHYLTRANSFERASE DOMAIN-CONTAINING PROTEIN"/>
    <property type="match status" value="1"/>
</dbReference>
<keyword evidence="3" id="KW-0949">S-adenosyl-L-methionine</keyword>
<dbReference type="EMBL" id="JAULSR010000002">
    <property type="protein sequence ID" value="KAK0630990.1"/>
    <property type="molecule type" value="Genomic_DNA"/>
</dbReference>
<evidence type="ECO:0000313" key="7">
    <source>
        <dbReference type="EMBL" id="KAK0630990.1"/>
    </source>
</evidence>
<keyword evidence="8" id="KW-1185">Reference proteome</keyword>
<evidence type="ECO:0000256" key="2">
    <source>
        <dbReference type="ARBA" id="ARBA00022679"/>
    </source>
</evidence>
<dbReference type="Proteomes" id="UP001174934">
    <property type="component" value="Unassembled WGS sequence"/>
</dbReference>
<evidence type="ECO:0000259" key="5">
    <source>
        <dbReference type="Pfam" id="PF00891"/>
    </source>
</evidence>
<evidence type="ECO:0000259" key="6">
    <source>
        <dbReference type="Pfam" id="PF08100"/>
    </source>
</evidence>
<name>A0AA39XD24_9PEZI</name>
<dbReference type="GO" id="GO:0032259">
    <property type="term" value="P:methylation"/>
    <property type="evidence" value="ECO:0007669"/>
    <property type="project" value="UniProtKB-KW"/>
</dbReference>
<feature type="active site" description="Proton acceptor" evidence="4">
    <location>
        <position position="302"/>
    </location>
</feature>
<gene>
    <name evidence="7" type="ORF">B0T17DRAFT_529850</name>
</gene>
<dbReference type="PROSITE" id="PS51683">
    <property type="entry name" value="SAM_OMT_II"/>
    <property type="match status" value="1"/>
</dbReference>
<evidence type="ECO:0000256" key="4">
    <source>
        <dbReference type="PIRSR" id="PIRSR005739-1"/>
    </source>
</evidence>
<dbReference type="InterPro" id="IPR036388">
    <property type="entry name" value="WH-like_DNA-bd_sf"/>
</dbReference>
<dbReference type="InterPro" id="IPR036390">
    <property type="entry name" value="WH_DNA-bd_sf"/>
</dbReference>
<dbReference type="Pfam" id="PF08100">
    <property type="entry name" value="Dimerisation"/>
    <property type="match status" value="1"/>
</dbReference>
<feature type="domain" description="O-methyltransferase dimerisation" evidence="6">
    <location>
        <begin position="57"/>
        <end position="124"/>
    </location>
</feature>